<reference evidence="1 2" key="1">
    <citation type="journal article" date="2013" name="PLoS ONE">
        <title>Genomic analysis of Melioribacter roseus, facultatively anaerobic organotrophic bacterium representing a novel deep lineage within Bacteriodetes/Chlorobi group.</title>
        <authorList>
            <person name="Kadnikov V.V."/>
            <person name="Mardanov A.V."/>
            <person name="Podosokorskaya O.A."/>
            <person name="Gavrilov S.N."/>
            <person name="Kublanov I.V."/>
            <person name="Beletsky A.V."/>
            <person name="Bonch-Osmolovskaya E.A."/>
            <person name="Ravin N.V."/>
        </authorList>
    </citation>
    <scope>NUCLEOTIDE SEQUENCE [LARGE SCALE GENOMIC DNA]</scope>
    <source>
        <strain evidence="2">JCM 17771 / P3M-2</strain>
    </source>
</reference>
<name>I7A2Y1_MELRP</name>
<dbReference type="AlphaFoldDB" id="I7A2Y1"/>
<dbReference type="KEGG" id="mro:MROS_1051"/>
<evidence type="ECO:0000313" key="2">
    <source>
        <dbReference type="Proteomes" id="UP000009011"/>
    </source>
</evidence>
<keyword evidence="2" id="KW-1185">Reference proteome</keyword>
<accession>I7A2Y1</accession>
<dbReference type="RefSeq" id="WP_014855727.1">
    <property type="nucleotide sequence ID" value="NC_018178.1"/>
</dbReference>
<dbReference type="OrthoDB" id="29126at2"/>
<protein>
    <recommendedName>
        <fullName evidence="3">Mutator family transposase</fullName>
    </recommendedName>
</protein>
<dbReference type="STRING" id="1191523.MROS_1051"/>
<dbReference type="EMBL" id="CP003557">
    <property type="protein sequence ID" value="AFN74291.1"/>
    <property type="molecule type" value="Genomic_DNA"/>
</dbReference>
<proteinExistence type="predicted"/>
<dbReference type="HOGENOM" id="CLU_2155323_0_0_10"/>
<sequence length="111" mass="13158">MAKLHYNQLMKEEIKEKTGEKYEQGRRYSRWGSNPGSIRIGEEKIRVEIPRFYDKEEKRTEETSYYKLLHKIPKSNEMKPSEIILKKIIKGLSQRDYEEVTGSVLESFGIS</sequence>
<evidence type="ECO:0008006" key="3">
    <source>
        <dbReference type="Google" id="ProtNLM"/>
    </source>
</evidence>
<dbReference type="Proteomes" id="UP000009011">
    <property type="component" value="Chromosome"/>
</dbReference>
<gene>
    <name evidence="1" type="ordered locus">MROS_1051</name>
</gene>
<organism evidence="1 2">
    <name type="scientific">Melioribacter roseus (strain DSM 23840 / JCM 17771 / VKM B-2668 / P3M-2)</name>
    <dbReference type="NCBI Taxonomy" id="1191523"/>
    <lineage>
        <taxon>Bacteria</taxon>
        <taxon>Pseudomonadati</taxon>
        <taxon>Ignavibacteriota</taxon>
        <taxon>Ignavibacteria</taxon>
        <taxon>Ignavibacteriales</taxon>
        <taxon>Melioribacteraceae</taxon>
        <taxon>Melioribacter</taxon>
    </lineage>
</organism>
<evidence type="ECO:0000313" key="1">
    <source>
        <dbReference type="EMBL" id="AFN74291.1"/>
    </source>
</evidence>